<dbReference type="CDD" id="cd11386">
    <property type="entry name" value="MCP_signal"/>
    <property type="match status" value="1"/>
</dbReference>
<dbReference type="GO" id="GO:0004888">
    <property type="term" value="F:transmembrane signaling receptor activity"/>
    <property type="evidence" value="ECO:0007669"/>
    <property type="project" value="TreeGrafter"/>
</dbReference>
<evidence type="ECO:0000256" key="7">
    <source>
        <dbReference type="SAM" id="Phobius"/>
    </source>
</evidence>
<feature type="coiled-coil region" evidence="5">
    <location>
        <begin position="362"/>
        <end position="389"/>
    </location>
</feature>
<comment type="caution">
    <text evidence="11">The sequence shown here is derived from an EMBL/GenBank/DDBJ whole genome shotgun (WGS) entry which is preliminary data.</text>
</comment>
<evidence type="ECO:0000256" key="5">
    <source>
        <dbReference type="SAM" id="Coils"/>
    </source>
</evidence>
<comment type="subcellular location">
    <subcellularLocation>
        <location evidence="1">Membrane</location>
    </subcellularLocation>
</comment>
<dbReference type="Pfam" id="PF00672">
    <property type="entry name" value="HAMP"/>
    <property type="match status" value="1"/>
</dbReference>
<keyword evidence="7" id="KW-1133">Transmembrane helix</keyword>
<protein>
    <submittedName>
        <fullName evidence="11">Chemotaxis protein</fullName>
    </submittedName>
</protein>
<evidence type="ECO:0000256" key="6">
    <source>
        <dbReference type="SAM" id="MobiDB-lite"/>
    </source>
</evidence>
<dbReference type="FunFam" id="1.10.287.950:FF:000001">
    <property type="entry name" value="Methyl-accepting chemotaxis sensory transducer"/>
    <property type="match status" value="1"/>
</dbReference>
<dbReference type="Proteomes" id="UP000186143">
    <property type="component" value="Unassembled WGS sequence"/>
</dbReference>
<evidence type="ECO:0000313" key="12">
    <source>
        <dbReference type="Proteomes" id="UP000186143"/>
    </source>
</evidence>
<evidence type="ECO:0000259" key="9">
    <source>
        <dbReference type="PROSITE" id="PS50111"/>
    </source>
</evidence>
<feature type="signal peptide" evidence="8">
    <location>
        <begin position="1"/>
        <end position="31"/>
    </location>
</feature>
<dbReference type="SUPFAM" id="SSF58104">
    <property type="entry name" value="Methyl-accepting chemotaxis protein (MCP) signaling domain"/>
    <property type="match status" value="1"/>
</dbReference>
<dbReference type="OrthoDB" id="3378718at2"/>
<dbReference type="InterPro" id="IPR003660">
    <property type="entry name" value="HAMP_dom"/>
</dbReference>
<dbReference type="InterPro" id="IPR004089">
    <property type="entry name" value="MCPsignal_dom"/>
</dbReference>
<dbReference type="AlphaFoldDB" id="A0A1Q9AHJ9"/>
<evidence type="ECO:0000259" key="10">
    <source>
        <dbReference type="PROSITE" id="PS50885"/>
    </source>
</evidence>
<feature type="domain" description="HAMP" evidence="10">
    <location>
        <begin position="212"/>
        <end position="265"/>
    </location>
</feature>
<organism evidence="11 12">
    <name type="scientific">Xaviernesmea rhizosphaerae</name>
    <dbReference type="NCBI Taxonomy" id="1672749"/>
    <lineage>
        <taxon>Bacteria</taxon>
        <taxon>Pseudomonadati</taxon>
        <taxon>Pseudomonadota</taxon>
        <taxon>Alphaproteobacteria</taxon>
        <taxon>Hyphomicrobiales</taxon>
        <taxon>Rhizobiaceae</taxon>
        <taxon>Rhizobium/Agrobacterium group</taxon>
        <taxon>Xaviernesmea</taxon>
    </lineage>
</organism>
<name>A0A1Q9AHJ9_9HYPH</name>
<proteinExistence type="inferred from homology"/>
<dbReference type="Gene3D" id="6.10.340.10">
    <property type="match status" value="1"/>
</dbReference>
<keyword evidence="4" id="KW-0807">Transducer</keyword>
<dbReference type="Pfam" id="PF00015">
    <property type="entry name" value="MCPsignal"/>
    <property type="match status" value="1"/>
</dbReference>
<feature type="compositionally biased region" description="Low complexity" evidence="6">
    <location>
        <begin position="600"/>
        <end position="620"/>
    </location>
</feature>
<dbReference type="GO" id="GO:0007165">
    <property type="term" value="P:signal transduction"/>
    <property type="evidence" value="ECO:0007669"/>
    <property type="project" value="UniProtKB-KW"/>
</dbReference>
<sequence>MSFFKNASIRMKICSIIAPICIVGMACSSYMANNYKDADNSYSDLVAQDGVAAVMTSRAVSSMIFIPYGIYQAASDHAGADELKTAHKNLADSKPNIIARMEEAATLVPDTAATLKPLLDSAGSLITTYQKAMDLVDAGKRKEALAILKDADPALIAWREALRQFNTQRQKHIIAESDALTDQTNSTILVSLAMIVTIFLLGVVIALFVASFAITGPIAKLARRMGSLAAGDTAADIDGIDRKDEVGQMARAVEVFKENAVERLRLERSVEADRSLSEQERMERDREKARQAEDIQFAVDSLADALARLSDGDVSHRLPHPFVANLDKLRNDFNLSAARLQDALKSVAQNARGIDAGANEIKNAANDLAKRTEQQAAAVEETAAALEQITTTVRDSTKRALEAGQLVARAKAGAEHSGEVVREAVRAMEQIATSADEISSIIGVIDEIAFQTNLLALNAGIEAARAGEAGKGFAVVAQEVRELAQRSARAAQEIKTLITTSNGQVSRGVRLVGDTGAALTTIVSEVQEINRHVAAIVEAAQEQSSGLQQINTAVSQMDQDTQKNAAMVEESTAASHGLASEVSSLNNMLSRFKIDREASSSRGRPAPGSAAPAPVKGSAPRRAAFEGNAALDLSKDQWQEF</sequence>
<dbReference type="PANTHER" id="PTHR43531">
    <property type="entry name" value="PROTEIN ICFG"/>
    <property type="match status" value="1"/>
</dbReference>
<evidence type="ECO:0000256" key="8">
    <source>
        <dbReference type="SAM" id="SignalP"/>
    </source>
</evidence>
<dbReference type="InterPro" id="IPR051310">
    <property type="entry name" value="MCP_chemotaxis"/>
</dbReference>
<feature type="domain" description="Methyl-accepting transducer" evidence="9">
    <location>
        <begin position="350"/>
        <end position="579"/>
    </location>
</feature>
<comment type="similarity">
    <text evidence="3">Belongs to the methyl-accepting chemotaxis (MCP) protein family.</text>
</comment>
<dbReference type="Gene3D" id="1.10.287.950">
    <property type="entry name" value="Methyl-accepting chemotaxis protein"/>
    <property type="match status" value="1"/>
</dbReference>
<dbReference type="GO" id="GO:0005886">
    <property type="term" value="C:plasma membrane"/>
    <property type="evidence" value="ECO:0007669"/>
    <property type="project" value="TreeGrafter"/>
</dbReference>
<feature type="region of interest" description="Disordered" evidence="6">
    <location>
        <begin position="596"/>
        <end position="641"/>
    </location>
</feature>
<dbReference type="SMART" id="SM00304">
    <property type="entry name" value="HAMP"/>
    <property type="match status" value="2"/>
</dbReference>
<feature type="chain" id="PRO_5011982795" evidence="8">
    <location>
        <begin position="32"/>
        <end position="641"/>
    </location>
</feature>
<evidence type="ECO:0000256" key="2">
    <source>
        <dbReference type="ARBA" id="ARBA00022500"/>
    </source>
</evidence>
<dbReference type="PROSITE" id="PS51257">
    <property type="entry name" value="PROKAR_LIPOPROTEIN"/>
    <property type="match status" value="1"/>
</dbReference>
<keyword evidence="7" id="KW-0472">Membrane</keyword>
<dbReference type="PANTHER" id="PTHR43531:SF11">
    <property type="entry name" value="METHYL-ACCEPTING CHEMOTAXIS PROTEIN 3"/>
    <property type="match status" value="1"/>
</dbReference>
<gene>
    <name evidence="11" type="ORF">BJF92_12715</name>
</gene>
<feature type="domain" description="HAMP" evidence="10">
    <location>
        <begin position="293"/>
        <end position="345"/>
    </location>
</feature>
<dbReference type="RefSeq" id="WP_075635247.1">
    <property type="nucleotide sequence ID" value="NZ_MKIO01000031.1"/>
</dbReference>
<dbReference type="PROSITE" id="PS50111">
    <property type="entry name" value="CHEMOTAXIS_TRANSDUC_2"/>
    <property type="match status" value="1"/>
</dbReference>
<evidence type="ECO:0000256" key="4">
    <source>
        <dbReference type="PROSITE-ProRule" id="PRU00284"/>
    </source>
</evidence>
<keyword evidence="2" id="KW-0145">Chemotaxis</keyword>
<evidence type="ECO:0000313" key="11">
    <source>
        <dbReference type="EMBL" id="OLP54685.1"/>
    </source>
</evidence>
<dbReference type="EMBL" id="MKIO01000031">
    <property type="protein sequence ID" value="OLP54685.1"/>
    <property type="molecule type" value="Genomic_DNA"/>
</dbReference>
<dbReference type="GO" id="GO:0006935">
    <property type="term" value="P:chemotaxis"/>
    <property type="evidence" value="ECO:0007669"/>
    <property type="project" value="UniProtKB-KW"/>
</dbReference>
<dbReference type="SMART" id="SM00283">
    <property type="entry name" value="MA"/>
    <property type="match status" value="1"/>
</dbReference>
<keyword evidence="7" id="KW-0812">Transmembrane</keyword>
<accession>A0A1Q9AHJ9</accession>
<evidence type="ECO:0000256" key="1">
    <source>
        <dbReference type="ARBA" id="ARBA00004370"/>
    </source>
</evidence>
<dbReference type="CDD" id="cd06225">
    <property type="entry name" value="HAMP"/>
    <property type="match status" value="1"/>
</dbReference>
<dbReference type="STRING" id="1672749.BJF92_12715"/>
<feature type="transmembrane region" description="Helical" evidence="7">
    <location>
        <begin position="188"/>
        <end position="215"/>
    </location>
</feature>
<dbReference type="PROSITE" id="PS50885">
    <property type="entry name" value="HAMP"/>
    <property type="match status" value="2"/>
</dbReference>
<evidence type="ECO:0000256" key="3">
    <source>
        <dbReference type="ARBA" id="ARBA00029447"/>
    </source>
</evidence>
<reference evidence="11 12" key="1">
    <citation type="submission" date="2016-09" db="EMBL/GenBank/DDBJ databases">
        <title>Rhizobium sp. nov., a novel species isolated from the rice rhizosphere.</title>
        <authorList>
            <person name="Zhao J."/>
            <person name="Zhang X."/>
        </authorList>
    </citation>
    <scope>NUCLEOTIDE SEQUENCE [LARGE SCALE GENOMIC DNA]</scope>
    <source>
        <strain evidence="11 12">MH17</strain>
    </source>
</reference>
<keyword evidence="8" id="KW-0732">Signal</keyword>
<keyword evidence="5" id="KW-0175">Coiled coil</keyword>